<protein>
    <submittedName>
        <fullName evidence="1">Uncharacterized protein</fullName>
    </submittedName>
</protein>
<dbReference type="InParanoid" id="A0A166NA61"/>
<evidence type="ECO:0000313" key="1">
    <source>
        <dbReference type="EMBL" id="KZV78927.1"/>
    </source>
</evidence>
<feature type="non-terminal residue" evidence="1">
    <location>
        <position position="1"/>
    </location>
</feature>
<gene>
    <name evidence="1" type="ORF">EXIGLDRAFT_736211</name>
</gene>
<dbReference type="AlphaFoldDB" id="A0A166NA61"/>
<evidence type="ECO:0000313" key="2">
    <source>
        <dbReference type="Proteomes" id="UP000077266"/>
    </source>
</evidence>
<keyword evidence="2" id="KW-1185">Reference proteome</keyword>
<sequence>SLRTARFELARTTREWRHLPQGCVESLLRRIDTETLGTLRVELNYWARLHPVELATVQGFVREVVEE</sequence>
<accession>A0A166NA61</accession>
<reference evidence="1 2" key="1">
    <citation type="journal article" date="2016" name="Mol. Biol. Evol.">
        <title>Comparative Genomics of Early-Diverging Mushroom-Forming Fungi Provides Insights into the Origins of Lignocellulose Decay Capabilities.</title>
        <authorList>
            <person name="Nagy L.G."/>
            <person name="Riley R."/>
            <person name="Tritt A."/>
            <person name="Adam C."/>
            <person name="Daum C."/>
            <person name="Floudas D."/>
            <person name="Sun H."/>
            <person name="Yadav J.S."/>
            <person name="Pangilinan J."/>
            <person name="Larsson K.H."/>
            <person name="Matsuura K."/>
            <person name="Barry K."/>
            <person name="Labutti K."/>
            <person name="Kuo R."/>
            <person name="Ohm R.A."/>
            <person name="Bhattacharya S.S."/>
            <person name="Shirouzu T."/>
            <person name="Yoshinaga Y."/>
            <person name="Martin F.M."/>
            <person name="Grigoriev I.V."/>
            <person name="Hibbett D.S."/>
        </authorList>
    </citation>
    <scope>NUCLEOTIDE SEQUENCE [LARGE SCALE GENOMIC DNA]</scope>
    <source>
        <strain evidence="1 2">HHB12029</strain>
    </source>
</reference>
<organism evidence="1 2">
    <name type="scientific">Exidia glandulosa HHB12029</name>
    <dbReference type="NCBI Taxonomy" id="1314781"/>
    <lineage>
        <taxon>Eukaryota</taxon>
        <taxon>Fungi</taxon>
        <taxon>Dikarya</taxon>
        <taxon>Basidiomycota</taxon>
        <taxon>Agaricomycotina</taxon>
        <taxon>Agaricomycetes</taxon>
        <taxon>Auriculariales</taxon>
        <taxon>Exidiaceae</taxon>
        <taxon>Exidia</taxon>
    </lineage>
</organism>
<proteinExistence type="predicted"/>
<dbReference type="Proteomes" id="UP000077266">
    <property type="component" value="Unassembled WGS sequence"/>
</dbReference>
<dbReference type="EMBL" id="KV426722">
    <property type="protein sequence ID" value="KZV78927.1"/>
    <property type="molecule type" value="Genomic_DNA"/>
</dbReference>
<name>A0A166NA61_EXIGL</name>